<accession>A0A8S1PAQ2</accession>
<dbReference type="Pfam" id="PF14008">
    <property type="entry name" value="Metallophos_C"/>
    <property type="match status" value="1"/>
</dbReference>
<feature type="chain" id="PRO_5035890800" description="Calcineurin-like phosphoesterase domain-containing protein" evidence="2">
    <location>
        <begin position="20"/>
        <end position="490"/>
    </location>
</feature>
<dbReference type="CDD" id="cd00839">
    <property type="entry name" value="MPP_PAPs"/>
    <property type="match status" value="1"/>
</dbReference>
<comment type="caution">
    <text evidence="5">The sequence shown here is derived from an EMBL/GenBank/DDBJ whole genome shotgun (WGS) entry which is preliminary data.</text>
</comment>
<dbReference type="PANTHER" id="PTHR45867">
    <property type="entry name" value="PURPLE ACID PHOSPHATASE"/>
    <property type="match status" value="1"/>
</dbReference>
<dbReference type="Proteomes" id="UP000688137">
    <property type="component" value="Unassembled WGS sequence"/>
</dbReference>
<evidence type="ECO:0008006" key="7">
    <source>
        <dbReference type="Google" id="ProtNLM"/>
    </source>
</evidence>
<feature type="domain" description="Calcineurin-like phosphoesterase" evidence="3">
    <location>
        <begin position="133"/>
        <end position="343"/>
    </location>
</feature>
<dbReference type="AlphaFoldDB" id="A0A8S1PAQ2"/>
<dbReference type="Pfam" id="PF00149">
    <property type="entry name" value="Metallophos"/>
    <property type="match status" value="1"/>
</dbReference>
<evidence type="ECO:0000256" key="2">
    <source>
        <dbReference type="SAM" id="SignalP"/>
    </source>
</evidence>
<reference evidence="5" key="1">
    <citation type="submission" date="2021-01" db="EMBL/GenBank/DDBJ databases">
        <authorList>
            <consortium name="Genoscope - CEA"/>
            <person name="William W."/>
        </authorList>
    </citation>
    <scope>NUCLEOTIDE SEQUENCE</scope>
</reference>
<evidence type="ECO:0000259" key="3">
    <source>
        <dbReference type="Pfam" id="PF00149"/>
    </source>
</evidence>
<evidence type="ECO:0000313" key="5">
    <source>
        <dbReference type="EMBL" id="CAD8099974.1"/>
    </source>
</evidence>
<feature type="transmembrane region" description="Helical" evidence="1">
    <location>
        <begin position="449"/>
        <end position="471"/>
    </location>
</feature>
<feature type="signal peptide" evidence="2">
    <location>
        <begin position="1"/>
        <end position="19"/>
    </location>
</feature>
<evidence type="ECO:0000313" key="6">
    <source>
        <dbReference type="Proteomes" id="UP000688137"/>
    </source>
</evidence>
<evidence type="ECO:0000256" key="1">
    <source>
        <dbReference type="SAM" id="Phobius"/>
    </source>
</evidence>
<keyword evidence="2" id="KW-0732">Signal</keyword>
<keyword evidence="1" id="KW-0472">Membrane</keyword>
<dbReference type="InterPro" id="IPR025733">
    <property type="entry name" value="PAPs_C"/>
</dbReference>
<dbReference type="OMA" id="NLESDNC"/>
<keyword evidence="1" id="KW-1133">Transmembrane helix</keyword>
<organism evidence="5 6">
    <name type="scientific">Paramecium primaurelia</name>
    <dbReference type="NCBI Taxonomy" id="5886"/>
    <lineage>
        <taxon>Eukaryota</taxon>
        <taxon>Sar</taxon>
        <taxon>Alveolata</taxon>
        <taxon>Ciliophora</taxon>
        <taxon>Intramacronucleata</taxon>
        <taxon>Oligohymenophorea</taxon>
        <taxon>Peniculida</taxon>
        <taxon>Parameciidae</taxon>
        <taxon>Paramecium</taxon>
    </lineage>
</organism>
<gene>
    <name evidence="5" type="ORF">PPRIM_AZ9-3.1.T1110066</name>
</gene>
<dbReference type="EMBL" id="CAJJDM010000114">
    <property type="protein sequence ID" value="CAD8099974.1"/>
    <property type="molecule type" value="Genomic_DNA"/>
</dbReference>
<keyword evidence="6" id="KW-1185">Reference proteome</keyword>
<protein>
    <recommendedName>
        <fullName evidence="7">Calcineurin-like phosphoesterase domain-containing protein</fullName>
    </recommendedName>
</protein>
<evidence type="ECO:0000259" key="4">
    <source>
        <dbReference type="Pfam" id="PF14008"/>
    </source>
</evidence>
<name>A0A8S1PAQ2_PARPR</name>
<feature type="domain" description="Purple acid phosphatase C-terminal" evidence="4">
    <location>
        <begin position="369"/>
        <end position="430"/>
    </location>
</feature>
<dbReference type="InterPro" id="IPR004843">
    <property type="entry name" value="Calcineurin-like_PHP"/>
</dbReference>
<proteinExistence type="predicted"/>
<dbReference type="InterPro" id="IPR041792">
    <property type="entry name" value="MPP_PAP"/>
</dbReference>
<sequence>MFMIIFLFLMESIQKQCEAYGVRLFLGHYYTSLKIDTDALRIVFNTKNICNNQFQLFIKGDLEFNITNYKTKLLNMTDVYIGTKANIEYETYIHTFQIPKQLSSIVFYTLISNDTIIKQAQVKLPHLQQETTKVLFFGDMDSRWVYNRSKQTFDWFENQIKQNIQFDSLIFTGDMAYNLESDNCQRGELWLSRISLFTSQYPFMITPGNHDSGYNRKQIFIREHFEMPYQNMHNTQDYENYFYSFNIGFVHFIQYDPVKIIYKADPYNLIRDQLLLQFRNDLITAVQNREEVPWIVVFTHYPIYCNFMDDDQCVNNFQYLAEFEKLFKEFHVDLYVSGHQHNYQRNYPYYQNNSASFEMDGNIYYNYESPITIIEGAGGADYGAEIMILENKPYTVKQMDQNGVGLLQVMNKTHLQFQQIRVSTNQIIDEFWIIQNRDTYDIDYFNLEYWNIFLIVWILIFLLILILFYLFRRLKLKFNKQYLHATDFIV</sequence>
<keyword evidence="1" id="KW-0812">Transmembrane</keyword>
<dbReference type="PANTHER" id="PTHR45867:SF10">
    <property type="entry name" value="PURPLE ACID PHOSPHATASE"/>
    <property type="match status" value="1"/>
</dbReference>
<dbReference type="GO" id="GO:0016787">
    <property type="term" value="F:hydrolase activity"/>
    <property type="evidence" value="ECO:0007669"/>
    <property type="project" value="InterPro"/>
</dbReference>